<dbReference type="EMBL" id="CP047166">
    <property type="protein sequence ID" value="QRF67441.1"/>
    <property type="molecule type" value="Genomic_DNA"/>
</dbReference>
<feature type="chain" id="PRO_5045383733" description="High-affinity zinc uptake system protein ZnuA" evidence="7">
    <location>
        <begin position="21"/>
        <end position="400"/>
    </location>
</feature>
<proteinExistence type="inferred from homology"/>
<keyword evidence="5" id="KW-0862">Zinc</keyword>
<feature type="compositionally biased region" description="Basic and acidic residues" evidence="6">
    <location>
        <begin position="124"/>
        <end position="226"/>
    </location>
</feature>
<keyword evidence="3" id="KW-0813">Transport</keyword>
<evidence type="ECO:0000313" key="9">
    <source>
        <dbReference type="Proteomes" id="UP000596387"/>
    </source>
</evidence>
<dbReference type="Pfam" id="PF01297">
    <property type="entry name" value="ZnuA"/>
    <property type="match status" value="1"/>
</dbReference>
<protein>
    <recommendedName>
        <fullName evidence="2">High-affinity zinc uptake system protein ZnuA</fullName>
    </recommendedName>
</protein>
<feature type="signal peptide" evidence="7">
    <location>
        <begin position="1"/>
        <end position="20"/>
    </location>
</feature>
<dbReference type="PANTHER" id="PTHR42953:SF3">
    <property type="entry name" value="HIGH-AFFINITY ZINC UPTAKE SYSTEM PROTEIN ZNUA"/>
    <property type="match status" value="1"/>
</dbReference>
<name>A0ABX7FC51_9RHOB</name>
<evidence type="ECO:0000256" key="7">
    <source>
        <dbReference type="SAM" id="SignalP"/>
    </source>
</evidence>
<evidence type="ECO:0000313" key="8">
    <source>
        <dbReference type="EMBL" id="QRF67441.1"/>
    </source>
</evidence>
<keyword evidence="4 7" id="KW-0732">Signal</keyword>
<reference evidence="8 9" key="1">
    <citation type="submission" date="2019-12" db="EMBL/GenBank/DDBJ databases">
        <title>Complete Genome Sequence of a Quorum-Sensing Bacterium,Rhodobacteraceae bacterium C31, Isolated from a marine microalgae symbiotic bacteria.</title>
        <authorList>
            <person name="Zhang Y."/>
        </authorList>
    </citation>
    <scope>NUCLEOTIDE SEQUENCE [LARGE SCALE GENOMIC DNA]</scope>
    <source>
        <strain evidence="8 9">C31</strain>
    </source>
</reference>
<feature type="region of interest" description="Disordered" evidence="6">
    <location>
        <begin position="124"/>
        <end position="236"/>
    </location>
</feature>
<accession>A0ABX7FC51</accession>
<dbReference type="SUPFAM" id="SSF53807">
    <property type="entry name" value="Helical backbone' metal receptor"/>
    <property type="match status" value="1"/>
</dbReference>
<dbReference type="InterPro" id="IPR050492">
    <property type="entry name" value="Bact_metal-bind_prot9"/>
</dbReference>
<comment type="similarity">
    <text evidence="1">Belongs to the bacterial solute-binding protein 9 family.</text>
</comment>
<evidence type="ECO:0000256" key="4">
    <source>
        <dbReference type="ARBA" id="ARBA00022729"/>
    </source>
</evidence>
<keyword evidence="5" id="KW-0864">Zinc transport</keyword>
<evidence type="ECO:0000256" key="6">
    <source>
        <dbReference type="SAM" id="MobiDB-lite"/>
    </source>
</evidence>
<sequence length="400" mass="42711">MRKGLILGTVSSLGLVAAAAAEVPSVATDIPPVHSLVAMVMEGIGEPALLVQPGASPHGYSLRPSEARALDEADAVFWIGESLTPWLEDPLETLAGDARTVSLMAVEGTTLLPMREGATFEAHLHDHGDDHGHDHGGDHDHDHGEDHDHDHGEDHGHGHGEDHGHGDGHDHGEDHDHAEGHGHGHGDDHGHDHGEAHDHDHGEDHDHAEGGDHGHGDHDHGHDHAHGGHSGSDPHVWLDPGNARVWLGAIAETLSELDPENAARYQENAARAQSELDALIGSVSAELEPVRDRPFVVFHDAYQYFEQRFQMAAAGSISLSDSTAPSPARIAEVHQKVSELEVACVFSEPQFNPGLVRTVLQGTEAGTGIIDPLGADLEPGTRMYPALIQTMADTLRDCLE</sequence>
<evidence type="ECO:0000256" key="5">
    <source>
        <dbReference type="ARBA" id="ARBA00022906"/>
    </source>
</evidence>
<dbReference type="PRINTS" id="PR00334">
    <property type="entry name" value="KININOGEN"/>
</dbReference>
<evidence type="ECO:0000256" key="1">
    <source>
        <dbReference type="ARBA" id="ARBA00011028"/>
    </source>
</evidence>
<keyword evidence="9" id="KW-1185">Reference proteome</keyword>
<dbReference type="Proteomes" id="UP000596387">
    <property type="component" value="Chromosome"/>
</dbReference>
<dbReference type="InterPro" id="IPR002395">
    <property type="entry name" value="Kininogen"/>
</dbReference>
<evidence type="ECO:0000256" key="3">
    <source>
        <dbReference type="ARBA" id="ARBA00022448"/>
    </source>
</evidence>
<gene>
    <name evidence="8" type="ORF">GQA70_14670</name>
</gene>
<keyword evidence="5" id="KW-0406">Ion transport</keyword>
<dbReference type="PANTHER" id="PTHR42953">
    <property type="entry name" value="HIGH-AFFINITY ZINC UPTAKE SYSTEM PROTEIN ZNUA-RELATED"/>
    <property type="match status" value="1"/>
</dbReference>
<dbReference type="Gene3D" id="3.40.50.1980">
    <property type="entry name" value="Nitrogenase molybdenum iron protein domain"/>
    <property type="match status" value="3"/>
</dbReference>
<dbReference type="InterPro" id="IPR006127">
    <property type="entry name" value="ZnuA-like"/>
</dbReference>
<evidence type="ECO:0000256" key="2">
    <source>
        <dbReference type="ARBA" id="ARBA00015915"/>
    </source>
</evidence>
<organism evidence="8 9">
    <name type="scientific">Ponticoccus alexandrii</name>
    <dbReference type="NCBI Taxonomy" id="1943633"/>
    <lineage>
        <taxon>Bacteria</taxon>
        <taxon>Pseudomonadati</taxon>
        <taxon>Pseudomonadota</taxon>
        <taxon>Alphaproteobacteria</taxon>
        <taxon>Rhodobacterales</taxon>
        <taxon>Roseobacteraceae</taxon>
        <taxon>Ponticoccus</taxon>
    </lineage>
</organism>
<dbReference type="RefSeq" id="WP_023851296.1">
    <property type="nucleotide sequence ID" value="NZ_CP047166.1"/>
</dbReference>